<dbReference type="Gene3D" id="3.40.50.300">
    <property type="entry name" value="P-loop containing nucleotide triphosphate hydrolases"/>
    <property type="match status" value="2"/>
</dbReference>
<dbReference type="InterPro" id="IPR027417">
    <property type="entry name" value="P-loop_NTPase"/>
</dbReference>
<sequence>MNSHISPDHAKPQFFDPAPDPAIARPLTTATAIHTEPLPYGFIALFQTIETLRIPDRSFVIQFVAPHPGAGTTTIAAGFALAAAQSYRRPVLLIDAGAAHTATGPIEPVPTETAFLFAATIRREPHHFSDPLAISLNERLADLRRDYHAIVVDCPALGRSPEAVTIARHCDGTALVAAATQSSARDVMAARDAITLVGGQVLGAVFNRERSYRPRWLGGRG</sequence>
<keyword evidence="2" id="KW-1185">Reference proteome</keyword>
<dbReference type="GO" id="GO:0004713">
    <property type="term" value="F:protein tyrosine kinase activity"/>
    <property type="evidence" value="ECO:0007669"/>
    <property type="project" value="TreeGrafter"/>
</dbReference>
<proteinExistence type="predicted"/>
<accession>A0A8G2CMF6</accession>
<protein>
    <recommendedName>
        <fullName evidence="3">Chromosome partitioning ATPase, Mrp family, contains Fe-S cluster</fullName>
    </recommendedName>
</protein>
<dbReference type="EMBL" id="FTNE01000012">
    <property type="protein sequence ID" value="SIQ96492.1"/>
    <property type="molecule type" value="Genomic_DNA"/>
</dbReference>
<dbReference type="PANTHER" id="PTHR32309">
    <property type="entry name" value="TYROSINE-PROTEIN KINASE"/>
    <property type="match status" value="1"/>
</dbReference>
<evidence type="ECO:0000313" key="2">
    <source>
        <dbReference type="Proteomes" id="UP000186308"/>
    </source>
</evidence>
<evidence type="ECO:0008006" key="3">
    <source>
        <dbReference type="Google" id="ProtNLM"/>
    </source>
</evidence>
<gene>
    <name evidence="1" type="ORF">SAMN05421828_112110</name>
</gene>
<dbReference type="RefSeq" id="WP_029312138.1">
    <property type="nucleotide sequence ID" value="NZ_FTNE01000012.1"/>
</dbReference>
<dbReference type="SUPFAM" id="SSF52540">
    <property type="entry name" value="P-loop containing nucleoside triphosphate hydrolases"/>
    <property type="match status" value="1"/>
</dbReference>
<organism evidence="1 2">
    <name type="scientific">Acidiphilium rubrum</name>
    <dbReference type="NCBI Taxonomy" id="526"/>
    <lineage>
        <taxon>Bacteria</taxon>
        <taxon>Pseudomonadati</taxon>
        <taxon>Pseudomonadota</taxon>
        <taxon>Alphaproteobacteria</taxon>
        <taxon>Acetobacterales</taxon>
        <taxon>Acidocellaceae</taxon>
        <taxon>Acidiphilium</taxon>
    </lineage>
</organism>
<dbReference type="GO" id="GO:0005886">
    <property type="term" value="C:plasma membrane"/>
    <property type="evidence" value="ECO:0007669"/>
    <property type="project" value="TreeGrafter"/>
</dbReference>
<comment type="caution">
    <text evidence="1">The sequence shown here is derived from an EMBL/GenBank/DDBJ whole genome shotgun (WGS) entry which is preliminary data.</text>
</comment>
<reference evidence="1 2" key="1">
    <citation type="submission" date="2017-01" db="EMBL/GenBank/DDBJ databases">
        <authorList>
            <person name="Varghese N."/>
            <person name="Submissions S."/>
        </authorList>
    </citation>
    <scope>NUCLEOTIDE SEQUENCE [LARGE SCALE GENOMIC DNA]</scope>
    <source>
        <strain evidence="1 2">ATCC 35905</strain>
    </source>
</reference>
<dbReference type="InterPro" id="IPR050445">
    <property type="entry name" value="Bact_polysacc_biosynth/exp"/>
</dbReference>
<dbReference type="AlphaFoldDB" id="A0A8G2CMF6"/>
<dbReference type="Proteomes" id="UP000186308">
    <property type="component" value="Unassembled WGS sequence"/>
</dbReference>
<dbReference type="PANTHER" id="PTHR32309:SF13">
    <property type="entry name" value="FERRIC ENTEROBACTIN TRANSPORT PROTEIN FEPE"/>
    <property type="match status" value="1"/>
</dbReference>
<evidence type="ECO:0000313" key="1">
    <source>
        <dbReference type="EMBL" id="SIQ96492.1"/>
    </source>
</evidence>
<name>A0A8G2CMF6_ACIRU</name>